<evidence type="ECO:0000313" key="2">
    <source>
        <dbReference type="Proteomes" id="UP001589832"/>
    </source>
</evidence>
<protein>
    <submittedName>
        <fullName evidence="1">Uncharacterized protein</fullName>
    </submittedName>
</protein>
<keyword evidence="2" id="KW-1185">Reference proteome</keyword>
<reference evidence="1 2" key="1">
    <citation type="submission" date="2024-09" db="EMBL/GenBank/DDBJ databases">
        <authorList>
            <person name="Sun Q."/>
            <person name="Mori K."/>
        </authorList>
    </citation>
    <scope>NUCLEOTIDE SEQUENCE [LARGE SCALE GENOMIC DNA]</scope>
    <source>
        <strain evidence="1 2">NCAIM B.02481</strain>
    </source>
</reference>
<proteinExistence type="predicted"/>
<evidence type="ECO:0000313" key="1">
    <source>
        <dbReference type="EMBL" id="MFC0605896.1"/>
    </source>
</evidence>
<sequence>MALDDILDELEGLHFDILNDYIQKGETNEMPEEMVLYMKQLEHAHSRLNRGESPMNVIKSLRSFFPELNEITAKSRLDDTLRFFYIDTNDNKKLYNNVLFELSMKAIELAIKTVKTPEQALKVVDAIKKAQEVKYFGIDDEIEIDPRLLEEKTELHTLTPSDVGLPEANKRAIANQIDQMPITEEQKLKIKMDAGVTPRKILNWNNEQTEDTEG</sequence>
<dbReference type="Proteomes" id="UP001589832">
    <property type="component" value="Unassembled WGS sequence"/>
</dbReference>
<organism evidence="1 2">
    <name type="scientific">Winogradskyella pulchriflava</name>
    <dbReference type="NCBI Taxonomy" id="1110688"/>
    <lineage>
        <taxon>Bacteria</taxon>
        <taxon>Pseudomonadati</taxon>
        <taxon>Bacteroidota</taxon>
        <taxon>Flavobacteriia</taxon>
        <taxon>Flavobacteriales</taxon>
        <taxon>Flavobacteriaceae</taxon>
        <taxon>Winogradskyella</taxon>
    </lineage>
</organism>
<accession>A0ABV6QF52</accession>
<name>A0ABV6QF52_9FLAO</name>
<gene>
    <name evidence="1" type="ORF">ACFFGA_15145</name>
</gene>
<dbReference type="RefSeq" id="WP_386065306.1">
    <property type="nucleotide sequence ID" value="NZ_JBHLTQ010000018.1"/>
</dbReference>
<dbReference type="EMBL" id="JBHLTQ010000018">
    <property type="protein sequence ID" value="MFC0605896.1"/>
    <property type="molecule type" value="Genomic_DNA"/>
</dbReference>
<comment type="caution">
    <text evidence="1">The sequence shown here is derived from an EMBL/GenBank/DDBJ whole genome shotgun (WGS) entry which is preliminary data.</text>
</comment>